<dbReference type="RefSeq" id="WP_012201259.1">
    <property type="nucleotide sequence ID" value="NC_010001.1"/>
</dbReference>
<evidence type="ECO:0000313" key="7">
    <source>
        <dbReference type="EMBL" id="ABX43609.1"/>
    </source>
</evidence>
<dbReference type="Gene3D" id="3.40.109.30">
    <property type="entry name" value="putative nitroreductase (tm1586), domain 2"/>
    <property type="match status" value="1"/>
</dbReference>
<dbReference type="InterPro" id="IPR000415">
    <property type="entry name" value="Nitroreductase-like"/>
</dbReference>
<proteinExistence type="inferred from homology"/>
<comment type="similarity">
    <text evidence="2">Belongs to the nitroreductase family.</text>
</comment>
<dbReference type="SUPFAM" id="SSF55469">
    <property type="entry name" value="FMN-dependent nitroreductase-like"/>
    <property type="match status" value="1"/>
</dbReference>
<dbReference type="eggNOG" id="COG0778">
    <property type="taxonomic scope" value="Bacteria"/>
</dbReference>
<evidence type="ECO:0000259" key="6">
    <source>
        <dbReference type="Pfam" id="PF14512"/>
    </source>
</evidence>
<keyword evidence="8" id="KW-1185">Reference proteome</keyword>
<evidence type="ECO:0000256" key="5">
    <source>
        <dbReference type="ARBA" id="ARBA00023002"/>
    </source>
</evidence>
<dbReference type="Proteomes" id="UP000000370">
    <property type="component" value="Chromosome"/>
</dbReference>
<dbReference type="AlphaFoldDB" id="A9KSF7"/>
<sequence length="259" mass="30093">MNLYEAMFVRKSVRNYDMEALEEKLLENITSYIEQLKPYKSSIEYEMIIVDNTKEEEKFKGLFHVKAPYYLLISSELKQDYLTNAGFLMQQMILYLTARGVATCYQGGIKPNSELKAKLKYDYVIAIAFGRSEKTIYRAPEKAKRLSEDSLIVYKEDVSENMKVIMQAAILSPSSMNNQPWRFVVYRNRIHVFCKKARFLKSVISDMKLIDVGIVLSDIVQAADELWLDAILTKSEVFSNKDLKNTEYITTVMLKEKVF</sequence>
<name>A9KSF7_LACP7</name>
<evidence type="ECO:0000256" key="3">
    <source>
        <dbReference type="ARBA" id="ARBA00022630"/>
    </source>
</evidence>
<dbReference type="PANTHER" id="PTHR43673">
    <property type="entry name" value="NAD(P)H NITROREDUCTASE YDGI-RELATED"/>
    <property type="match status" value="1"/>
</dbReference>
<comment type="cofactor">
    <cofactor evidence="1">
        <name>FMN</name>
        <dbReference type="ChEBI" id="CHEBI:58210"/>
    </cofactor>
</comment>
<protein>
    <submittedName>
        <fullName evidence="7">Nitroreductase</fullName>
    </submittedName>
</protein>
<evidence type="ECO:0000256" key="2">
    <source>
        <dbReference type="ARBA" id="ARBA00007118"/>
    </source>
</evidence>
<keyword evidence="3" id="KW-0285">Flavoprotein</keyword>
<dbReference type="OrthoDB" id="9814075at2"/>
<reference evidence="8" key="1">
    <citation type="submission" date="2007-11" db="EMBL/GenBank/DDBJ databases">
        <title>Complete genome sequence of Clostridium phytofermentans ISDg.</title>
        <authorList>
            <person name="Leschine S.B."/>
            <person name="Warnick T.A."/>
            <person name="Blanchard J.L."/>
            <person name="Schnell D.J."/>
            <person name="Petit E.L."/>
            <person name="LaTouf W.G."/>
            <person name="Copeland A."/>
            <person name="Lucas S."/>
            <person name="Lapidus A."/>
            <person name="Barry K."/>
            <person name="Glavina del Rio T."/>
            <person name="Dalin E."/>
            <person name="Tice H."/>
            <person name="Pitluck S."/>
            <person name="Kiss H."/>
            <person name="Brettin T."/>
            <person name="Bruce D."/>
            <person name="Detter J.C."/>
            <person name="Han C."/>
            <person name="Kuske C."/>
            <person name="Schmutz J."/>
            <person name="Larimer F."/>
            <person name="Land M."/>
            <person name="Hauser L."/>
            <person name="Kyrpides N."/>
            <person name="Kim E.A."/>
            <person name="Richardson P."/>
        </authorList>
    </citation>
    <scope>NUCLEOTIDE SEQUENCE [LARGE SCALE GENOMIC DNA]</scope>
    <source>
        <strain evidence="8">ATCC 700394 / DSM 18823 / ISDg</strain>
    </source>
</reference>
<evidence type="ECO:0000256" key="1">
    <source>
        <dbReference type="ARBA" id="ARBA00001917"/>
    </source>
</evidence>
<dbReference type="STRING" id="357809.Cphy_3255"/>
<organism evidence="7 8">
    <name type="scientific">Lachnoclostridium phytofermentans (strain ATCC 700394 / DSM 18823 / ISDg)</name>
    <name type="common">Clostridium phytofermentans</name>
    <dbReference type="NCBI Taxonomy" id="357809"/>
    <lineage>
        <taxon>Bacteria</taxon>
        <taxon>Bacillati</taxon>
        <taxon>Bacillota</taxon>
        <taxon>Clostridia</taxon>
        <taxon>Lachnospirales</taxon>
        <taxon>Lachnospiraceae</taxon>
    </lineage>
</organism>
<evidence type="ECO:0000256" key="4">
    <source>
        <dbReference type="ARBA" id="ARBA00022643"/>
    </source>
</evidence>
<dbReference type="KEGG" id="cpy:Cphy_3255"/>
<dbReference type="PANTHER" id="PTHR43673:SF2">
    <property type="entry name" value="NITROREDUCTASE"/>
    <property type="match status" value="1"/>
</dbReference>
<accession>A9KSF7</accession>
<feature type="domain" description="Putative nitroreductase TM1586" evidence="6">
    <location>
        <begin position="2"/>
        <end position="223"/>
    </location>
</feature>
<keyword evidence="4" id="KW-0288">FMN</keyword>
<dbReference type="Pfam" id="PF14512">
    <property type="entry name" value="TM1586_NiRdase"/>
    <property type="match status" value="1"/>
</dbReference>
<dbReference type="HOGENOM" id="CLU_070562_1_1_9"/>
<dbReference type="Gene3D" id="3.40.109.10">
    <property type="entry name" value="NADH Oxidase"/>
    <property type="match status" value="1"/>
</dbReference>
<gene>
    <name evidence="7" type="ordered locus">Cphy_3255</name>
</gene>
<dbReference type="InterPro" id="IPR029478">
    <property type="entry name" value="TM1586_NiRdase"/>
</dbReference>
<evidence type="ECO:0000313" key="8">
    <source>
        <dbReference type="Proteomes" id="UP000000370"/>
    </source>
</evidence>
<keyword evidence="5" id="KW-0560">Oxidoreductase</keyword>
<dbReference type="EMBL" id="CP000885">
    <property type="protein sequence ID" value="ABX43609.1"/>
    <property type="molecule type" value="Genomic_DNA"/>
</dbReference>
<dbReference type="GO" id="GO:0016491">
    <property type="term" value="F:oxidoreductase activity"/>
    <property type="evidence" value="ECO:0007669"/>
    <property type="project" value="UniProtKB-KW"/>
</dbReference>